<dbReference type="RefSeq" id="WP_231449242.1">
    <property type="nucleotide sequence ID" value="NZ_JAJOMB010000029.1"/>
</dbReference>
<proteinExistence type="predicted"/>
<sequence>MGADVVVARLRTWGPGQDAQLDQLHDLVAAKLAGSPYLADFEVEVRTPRGPSGWTRDRIQHAVATAIAHDPVFAERLRALLKPAEQLRPV</sequence>
<reference evidence="1" key="1">
    <citation type="submission" date="2021-11" db="EMBL/GenBank/DDBJ databases">
        <title>Streptomyces corallinus and Kineosporia corallina sp. nov., two new coral-derived marine actinobacteria.</title>
        <authorList>
            <person name="Buangrab K."/>
            <person name="Sutthacheep M."/>
            <person name="Yeemin T."/>
            <person name="Harunari E."/>
            <person name="Igarashi Y."/>
            <person name="Sripreechasak P."/>
            <person name="Kanchanasin P."/>
            <person name="Tanasupawat S."/>
            <person name="Phongsopitanun W."/>
        </authorList>
    </citation>
    <scope>NUCLEOTIDE SEQUENCE</scope>
    <source>
        <strain evidence="1">JCM 31032</strain>
    </source>
</reference>
<dbReference type="EMBL" id="JAJOMB010000029">
    <property type="protein sequence ID" value="MCD5316393.1"/>
    <property type="molecule type" value="Genomic_DNA"/>
</dbReference>
<evidence type="ECO:0000313" key="1">
    <source>
        <dbReference type="EMBL" id="MCD5316393.1"/>
    </source>
</evidence>
<name>A0A9X1T457_9ACTN</name>
<comment type="caution">
    <text evidence="1">The sequence shown here is derived from an EMBL/GenBank/DDBJ whole genome shotgun (WGS) entry which is preliminary data.</text>
</comment>
<keyword evidence="2" id="KW-1185">Reference proteome</keyword>
<protein>
    <submittedName>
        <fullName evidence="1">Uncharacterized protein</fullName>
    </submittedName>
</protein>
<gene>
    <name evidence="1" type="ORF">LR394_36400</name>
</gene>
<evidence type="ECO:0000313" key="2">
    <source>
        <dbReference type="Proteomes" id="UP001138997"/>
    </source>
</evidence>
<accession>A0A9X1T457</accession>
<organism evidence="1 2">
    <name type="scientific">Kineosporia babensis</name>
    <dbReference type="NCBI Taxonomy" id="499548"/>
    <lineage>
        <taxon>Bacteria</taxon>
        <taxon>Bacillati</taxon>
        <taxon>Actinomycetota</taxon>
        <taxon>Actinomycetes</taxon>
        <taxon>Kineosporiales</taxon>
        <taxon>Kineosporiaceae</taxon>
        <taxon>Kineosporia</taxon>
    </lineage>
</organism>
<dbReference type="AlphaFoldDB" id="A0A9X1T457"/>
<dbReference type="Proteomes" id="UP001138997">
    <property type="component" value="Unassembled WGS sequence"/>
</dbReference>